<accession>A0A445E5W6</accession>
<organism evidence="2 3">
    <name type="scientific">Arachis hypogaea</name>
    <name type="common">Peanut</name>
    <dbReference type="NCBI Taxonomy" id="3818"/>
    <lineage>
        <taxon>Eukaryota</taxon>
        <taxon>Viridiplantae</taxon>
        <taxon>Streptophyta</taxon>
        <taxon>Embryophyta</taxon>
        <taxon>Tracheophyta</taxon>
        <taxon>Spermatophyta</taxon>
        <taxon>Magnoliopsida</taxon>
        <taxon>eudicotyledons</taxon>
        <taxon>Gunneridae</taxon>
        <taxon>Pentapetalae</taxon>
        <taxon>rosids</taxon>
        <taxon>fabids</taxon>
        <taxon>Fabales</taxon>
        <taxon>Fabaceae</taxon>
        <taxon>Papilionoideae</taxon>
        <taxon>50 kb inversion clade</taxon>
        <taxon>dalbergioids sensu lato</taxon>
        <taxon>Dalbergieae</taxon>
        <taxon>Pterocarpus clade</taxon>
        <taxon>Arachis</taxon>
    </lineage>
</organism>
<keyword evidence="3" id="KW-1185">Reference proteome</keyword>
<feature type="compositionally biased region" description="Basic and acidic residues" evidence="1">
    <location>
        <begin position="191"/>
        <end position="214"/>
    </location>
</feature>
<comment type="caution">
    <text evidence="2">The sequence shown here is derived from an EMBL/GenBank/DDBJ whole genome shotgun (WGS) entry which is preliminary data.</text>
</comment>
<dbReference type="Proteomes" id="UP000289738">
    <property type="component" value="Chromosome A02"/>
</dbReference>
<evidence type="ECO:0000313" key="3">
    <source>
        <dbReference type="Proteomes" id="UP000289738"/>
    </source>
</evidence>
<dbReference type="PANTHER" id="PTHR36746">
    <property type="entry name" value="BNAC04G51760D PROTEIN"/>
    <property type="match status" value="1"/>
</dbReference>
<reference evidence="2 3" key="1">
    <citation type="submission" date="2019-01" db="EMBL/GenBank/DDBJ databases">
        <title>Sequencing of cultivated peanut Arachis hypogaea provides insights into genome evolution and oil improvement.</title>
        <authorList>
            <person name="Chen X."/>
        </authorList>
    </citation>
    <scope>NUCLEOTIDE SEQUENCE [LARGE SCALE GENOMIC DNA]</scope>
    <source>
        <strain evidence="3">cv. Fuhuasheng</strain>
        <tissue evidence="2">Leaves</tissue>
    </source>
</reference>
<dbReference type="AlphaFoldDB" id="A0A445E5W6"/>
<dbReference type="EMBL" id="SDMP01000002">
    <property type="protein sequence ID" value="RYR70852.1"/>
    <property type="molecule type" value="Genomic_DNA"/>
</dbReference>
<feature type="region of interest" description="Disordered" evidence="1">
    <location>
        <begin position="187"/>
        <end position="220"/>
    </location>
</feature>
<gene>
    <name evidence="2" type="ORF">Ahy_A02g005156</name>
</gene>
<dbReference type="PANTHER" id="PTHR36746:SF5">
    <property type="match status" value="1"/>
</dbReference>
<feature type="compositionally biased region" description="Basic and acidic residues" evidence="1">
    <location>
        <begin position="83"/>
        <end position="93"/>
    </location>
</feature>
<feature type="compositionally biased region" description="Low complexity" evidence="1">
    <location>
        <begin position="47"/>
        <end position="71"/>
    </location>
</feature>
<feature type="region of interest" description="Disordered" evidence="1">
    <location>
        <begin position="37"/>
        <end position="155"/>
    </location>
</feature>
<protein>
    <submittedName>
        <fullName evidence="2">Uncharacterized protein</fullName>
    </submittedName>
</protein>
<proteinExistence type="predicted"/>
<feature type="compositionally biased region" description="Basic residues" evidence="1">
    <location>
        <begin position="138"/>
        <end position="148"/>
    </location>
</feature>
<evidence type="ECO:0000256" key="1">
    <source>
        <dbReference type="SAM" id="MobiDB-lite"/>
    </source>
</evidence>
<sequence length="240" mass="26855">MDKNNTSNSNPSVCNKIRQAIASNPAIRIINRISSYNQEPKHAKLGSISTSSPSSSPSSSSSPSPNNNTPIQIQTKPHIPQQQHEKGNHKEASPRTIPIKFEYSTPPKENIHGQAPKSSPPFVATNLQSATNKDHGQEHHHHHRHHHDGMHQEQQGKKSMMNIDETFNEYIQRAKKKIRTMSNIGRGHNSIAEDHESHGGGTNEKDHHQHRDQFSEFINNAKKKIRTTTIVGKSSSLRKG</sequence>
<name>A0A445E5W6_ARAHY</name>
<evidence type="ECO:0000313" key="2">
    <source>
        <dbReference type="EMBL" id="RYR70852.1"/>
    </source>
</evidence>